<name>A0A8R2H8P1_ACYPI</name>
<dbReference type="EnsemblMetazoa" id="XM_016806981.2">
    <property type="protein sequence ID" value="XP_016662470.1"/>
    <property type="gene ID" value="LOC107884576"/>
</dbReference>
<feature type="coiled-coil region" evidence="1">
    <location>
        <begin position="32"/>
        <end position="59"/>
    </location>
</feature>
<protein>
    <submittedName>
        <fullName evidence="2">Uncharacterized protein</fullName>
    </submittedName>
</protein>
<evidence type="ECO:0000256" key="1">
    <source>
        <dbReference type="SAM" id="Coils"/>
    </source>
</evidence>
<organism evidence="2 3">
    <name type="scientific">Acyrthosiphon pisum</name>
    <name type="common">Pea aphid</name>
    <dbReference type="NCBI Taxonomy" id="7029"/>
    <lineage>
        <taxon>Eukaryota</taxon>
        <taxon>Metazoa</taxon>
        <taxon>Ecdysozoa</taxon>
        <taxon>Arthropoda</taxon>
        <taxon>Hexapoda</taxon>
        <taxon>Insecta</taxon>
        <taxon>Pterygota</taxon>
        <taxon>Neoptera</taxon>
        <taxon>Paraneoptera</taxon>
        <taxon>Hemiptera</taxon>
        <taxon>Sternorrhyncha</taxon>
        <taxon>Aphidomorpha</taxon>
        <taxon>Aphidoidea</taxon>
        <taxon>Aphididae</taxon>
        <taxon>Macrosiphini</taxon>
        <taxon>Acyrthosiphon</taxon>
    </lineage>
</organism>
<dbReference type="AlphaFoldDB" id="A0A8R2H8P1"/>
<dbReference type="OrthoDB" id="10372513at2759"/>
<dbReference type="RefSeq" id="XP_016662470.1">
    <property type="nucleotide sequence ID" value="XM_016806981.2"/>
</dbReference>
<reference evidence="2" key="2">
    <citation type="submission" date="2022-06" db="UniProtKB">
        <authorList>
            <consortium name="EnsemblMetazoa"/>
        </authorList>
    </citation>
    <scope>IDENTIFICATION</scope>
</reference>
<dbReference type="KEGG" id="api:107884576"/>
<keyword evidence="3" id="KW-1185">Reference proteome</keyword>
<evidence type="ECO:0000313" key="2">
    <source>
        <dbReference type="EnsemblMetazoa" id="XP_016662470.1"/>
    </source>
</evidence>
<dbReference type="Proteomes" id="UP000007819">
    <property type="component" value="Chromosome A1"/>
</dbReference>
<reference evidence="3" key="1">
    <citation type="submission" date="2010-06" db="EMBL/GenBank/DDBJ databases">
        <authorList>
            <person name="Jiang H."/>
            <person name="Abraham K."/>
            <person name="Ali S."/>
            <person name="Alsbrooks S.L."/>
            <person name="Anim B.N."/>
            <person name="Anosike U.S."/>
            <person name="Attaway T."/>
            <person name="Bandaranaike D.P."/>
            <person name="Battles P.K."/>
            <person name="Bell S.N."/>
            <person name="Bell A.V."/>
            <person name="Beltran B."/>
            <person name="Bickham C."/>
            <person name="Bustamante Y."/>
            <person name="Caleb T."/>
            <person name="Canada A."/>
            <person name="Cardenas V."/>
            <person name="Carter K."/>
            <person name="Chacko J."/>
            <person name="Chandrabose M.N."/>
            <person name="Chavez D."/>
            <person name="Chavez A."/>
            <person name="Chen L."/>
            <person name="Chu H.-S."/>
            <person name="Claassen K.J."/>
            <person name="Cockrell R."/>
            <person name="Collins M."/>
            <person name="Cooper J.A."/>
            <person name="Cree A."/>
            <person name="Curry S.M."/>
            <person name="Da Y."/>
            <person name="Dao M.D."/>
            <person name="Das B."/>
            <person name="Davila M.-L."/>
            <person name="Davy-Carroll L."/>
            <person name="Denson S."/>
            <person name="Dinh H."/>
            <person name="Ebong V.E."/>
            <person name="Edwards J.R."/>
            <person name="Egan A."/>
            <person name="El-Daye J."/>
            <person name="Escobedo L."/>
            <person name="Fernandez S."/>
            <person name="Fernando P.R."/>
            <person name="Flagg N."/>
            <person name="Forbes L.D."/>
            <person name="Fowler R.G."/>
            <person name="Fu Q."/>
            <person name="Gabisi R.A."/>
            <person name="Ganer J."/>
            <person name="Garbino Pronczuk A."/>
            <person name="Garcia R.M."/>
            <person name="Garner T."/>
            <person name="Garrett T.E."/>
            <person name="Gonzalez D.A."/>
            <person name="Hamid H."/>
            <person name="Hawkins E.S."/>
            <person name="Hirani K."/>
            <person name="Hogues M.E."/>
            <person name="Hollins B."/>
            <person name="Hsiao C.-H."/>
            <person name="Jabil R."/>
            <person name="James M.L."/>
            <person name="Jhangiani S.N."/>
            <person name="Johnson B."/>
            <person name="Johnson Q."/>
            <person name="Joshi V."/>
            <person name="Kalu J.B."/>
            <person name="Kam C."/>
            <person name="Kashfia A."/>
            <person name="Keebler J."/>
            <person name="Kisamo H."/>
            <person name="Kovar C.L."/>
            <person name="Lago L.A."/>
            <person name="Lai C.-Y."/>
            <person name="Laidlaw J."/>
            <person name="Lara F."/>
            <person name="Le T.-K."/>
            <person name="Lee S.L."/>
            <person name="Legall F.H."/>
            <person name="Lemon S.J."/>
            <person name="Lewis L.R."/>
            <person name="Li B."/>
            <person name="Liu Y."/>
            <person name="Liu Y.-S."/>
            <person name="Lopez J."/>
            <person name="Lozado R.J."/>
            <person name="Lu J."/>
            <person name="Madu R.C."/>
            <person name="Maheshwari M."/>
            <person name="Maheshwari R."/>
            <person name="Malloy K."/>
            <person name="Martinez E."/>
            <person name="Mathew T."/>
            <person name="Mercado I.C."/>
            <person name="Mercado C."/>
            <person name="Meyer B."/>
            <person name="Montgomery K."/>
            <person name="Morgan M.B."/>
            <person name="Munidasa M."/>
            <person name="Nazareth L.V."/>
            <person name="Nelson J."/>
            <person name="Ng B.M."/>
            <person name="Nguyen N.B."/>
            <person name="Nguyen P.Q."/>
            <person name="Nguyen T."/>
            <person name="Obregon M."/>
            <person name="Okwuonu G.O."/>
            <person name="Onwere C.G."/>
            <person name="Orozco G."/>
            <person name="Parra A."/>
            <person name="Patel S."/>
            <person name="Patil S."/>
            <person name="Perez A."/>
            <person name="Perez Y."/>
            <person name="Pham C."/>
            <person name="Primus E.L."/>
            <person name="Pu L.-L."/>
            <person name="Puazo M."/>
            <person name="Qin X."/>
            <person name="Quiroz J.B."/>
            <person name="Reese J."/>
            <person name="Richards S."/>
            <person name="Rives C.M."/>
            <person name="Robberts R."/>
            <person name="Ruiz S.J."/>
            <person name="Ruiz M.J."/>
            <person name="Santibanez J."/>
            <person name="Schneider B.W."/>
            <person name="Sisson I."/>
            <person name="Smith M."/>
            <person name="Sodergren E."/>
            <person name="Song X.-Z."/>
            <person name="Song B.B."/>
            <person name="Summersgill H."/>
            <person name="Thelus R."/>
            <person name="Thornton R.D."/>
            <person name="Trejos Z.Y."/>
            <person name="Usmani K."/>
            <person name="Vattathil S."/>
            <person name="Villasana D."/>
            <person name="Walker D.L."/>
            <person name="Wang S."/>
            <person name="Wang K."/>
            <person name="White C.S."/>
            <person name="Williams A.C."/>
            <person name="Williamson J."/>
            <person name="Wilson K."/>
            <person name="Woghiren I.O."/>
            <person name="Woodworth J.R."/>
            <person name="Worley K.C."/>
            <person name="Wright R.A."/>
            <person name="Wu W."/>
            <person name="Young L."/>
            <person name="Zhang L."/>
            <person name="Zhang J."/>
            <person name="Zhu Y."/>
            <person name="Muzny D.M."/>
            <person name="Weinstock G."/>
            <person name="Gibbs R.A."/>
        </authorList>
    </citation>
    <scope>NUCLEOTIDE SEQUENCE [LARGE SCALE GENOMIC DNA]</scope>
    <source>
        <strain evidence="3">LSR1</strain>
    </source>
</reference>
<dbReference type="GeneID" id="107884576"/>
<keyword evidence="1" id="KW-0175">Coiled coil</keyword>
<proteinExistence type="predicted"/>
<accession>A0A8R2H8P1</accession>
<sequence length="102" mass="12102">MQVGVKFLRHVLLMYIPIHNLLIREKVLLVKKGRQQRYREQHREELKQLEAERRKSKQNVPFQPTISCSDFNSTKHILLSTTLRTTFSYHRPIVTLIPAIVP</sequence>
<evidence type="ECO:0000313" key="3">
    <source>
        <dbReference type="Proteomes" id="UP000007819"/>
    </source>
</evidence>